<gene>
    <name evidence="1" type="ORF">OESDEN_01855</name>
</gene>
<dbReference type="Proteomes" id="UP000053660">
    <property type="component" value="Unassembled WGS sequence"/>
</dbReference>
<evidence type="ECO:0000313" key="1">
    <source>
        <dbReference type="EMBL" id="KHJ98166.1"/>
    </source>
</evidence>
<dbReference type="EMBL" id="KN549349">
    <property type="protein sequence ID" value="KHJ98166.1"/>
    <property type="molecule type" value="Genomic_DNA"/>
</dbReference>
<proteinExistence type="predicted"/>
<sequence>MLFVVASLIGRNRDLGAVIKTENQPGHLRFQCLDSCLMNVKLSEIKEVCFPGAFSSEPVGTIWKAWVASSIFSRSDLDLATKIRYYRQGAICLDEAALKPILKLAYEKCTAWTEFVCTTEKIKEHEKIEKFAVESMYEVAFQALKRELAEDEKANRLAKEGPTGFTAPEWAAVLEKDDIKGGVDTTVVRTFKDIWEKLNERPTYGMWVITWSIDNKKWSPDIIKEICASCAKHKERGKIVTAWTPRIEANESVWREMIGVGRTVDQTLANGAARNQFYPTSNTVRINGKLYAEINSPESCIHFYGKYAGVGNARYLYATIRHRVPSLQLNSMYAPPRTPLTRRRGMWHDGDHAAPPKRPSLRSLDHINGACGHLRAVLSSISPSSKQ</sequence>
<reference evidence="1 2" key="1">
    <citation type="submission" date="2014-03" db="EMBL/GenBank/DDBJ databases">
        <title>Draft genome of the hookworm Oesophagostomum dentatum.</title>
        <authorList>
            <person name="Mitreva M."/>
        </authorList>
    </citation>
    <scope>NUCLEOTIDE SEQUENCE [LARGE SCALE GENOMIC DNA]</scope>
    <source>
        <strain evidence="1 2">OD-Hann</strain>
    </source>
</reference>
<keyword evidence="2" id="KW-1185">Reference proteome</keyword>
<name>A0A0B1TQ17_OESDE</name>
<evidence type="ECO:0000313" key="2">
    <source>
        <dbReference type="Proteomes" id="UP000053660"/>
    </source>
</evidence>
<dbReference type="OrthoDB" id="5855041at2759"/>
<accession>A0A0B1TQ17</accession>
<protein>
    <submittedName>
        <fullName evidence="1">Uncharacterized protein</fullName>
    </submittedName>
</protein>
<organism evidence="1 2">
    <name type="scientific">Oesophagostomum dentatum</name>
    <name type="common">Nodular worm</name>
    <dbReference type="NCBI Taxonomy" id="61180"/>
    <lineage>
        <taxon>Eukaryota</taxon>
        <taxon>Metazoa</taxon>
        <taxon>Ecdysozoa</taxon>
        <taxon>Nematoda</taxon>
        <taxon>Chromadorea</taxon>
        <taxon>Rhabditida</taxon>
        <taxon>Rhabditina</taxon>
        <taxon>Rhabditomorpha</taxon>
        <taxon>Strongyloidea</taxon>
        <taxon>Strongylidae</taxon>
        <taxon>Oesophagostomum</taxon>
    </lineage>
</organism>
<dbReference type="AlphaFoldDB" id="A0A0B1TQ17"/>